<reference evidence="1 2" key="1">
    <citation type="submission" date="2019-03" db="EMBL/GenBank/DDBJ databases">
        <title>Genomic Encyclopedia of Type Strains, Phase IV (KMG-IV): sequencing the most valuable type-strain genomes for metagenomic binning, comparative biology and taxonomic classification.</title>
        <authorList>
            <person name="Goeker M."/>
        </authorList>
    </citation>
    <scope>NUCLEOTIDE SEQUENCE [LARGE SCALE GENOMIC DNA]</scope>
    <source>
        <strain evidence="1 2">DSM 25059</strain>
    </source>
</reference>
<sequence length="75" mass="8786">MKRTEAEPAIRHLTHQWAKVAGVAVGSAEQPSFSDFKRWADEQGYSSYFSFRSTMGALEDAERWFDEELRQTWRN</sequence>
<gene>
    <name evidence="1" type="ORF">EV664_102549</name>
</gene>
<dbReference type="OrthoDB" id="6906417at2"/>
<keyword evidence="2" id="KW-1185">Reference proteome</keyword>
<dbReference type="EMBL" id="SNWD01000002">
    <property type="protein sequence ID" value="TDN85838.1"/>
    <property type="molecule type" value="Genomic_DNA"/>
</dbReference>
<dbReference type="AlphaFoldDB" id="A0A4V3BU35"/>
<evidence type="ECO:0000313" key="1">
    <source>
        <dbReference type="EMBL" id="TDN85838.1"/>
    </source>
</evidence>
<organism evidence="1 2">
    <name type="scientific">Stakelama pacifica</name>
    <dbReference type="NCBI Taxonomy" id="517720"/>
    <lineage>
        <taxon>Bacteria</taxon>
        <taxon>Pseudomonadati</taxon>
        <taxon>Pseudomonadota</taxon>
        <taxon>Alphaproteobacteria</taxon>
        <taxon>Sphingomonadales</taxon>
        <taxon>Sphingomonadaceae</taxon>
        <taxon>Stakelama</taxon>
    </lineage>
</organism>
<evidence type="ECO:0000313" key="2">
    <source>
        <dbReference type="Proteomes" id="UP000295493"/>
    </source>
</evidence>
<proteinExistence type="predicted"/>
<comment type="caution">
    <text evidence="1">The sequence shown here is derived from an EMBL/GenBank/DDBJ whole genome shotgun (WGS) entry which is preliminary data.</text>
</comment>
<accession>A0A4V3BU35</accession>
<protein>
    <submittedName>
        <fullName evidence="1">Uncharacterized protein</fullName>
    </submittedName>
</protein>
<dbReference type="RefSeq" id="WP_133494707.1">
    <property type="nucleotide sequence ID" value="NZ_BMLU01000002.1"/>
</dbReference>
<dbReference type="Proteomes" id="UP000295493">
    <property type="component" value="Unassembled WGS sequence"/>
</dbReference>
<name>A0A4V3BU35_9SPHN</name>